<dbReference type="CDD" id="cd11528">
    <property type="entry name" value="NTP-PPase_MazG_Nterm"/>
    <property type="match status" value="1"/>
</dbReference>
<accession>C9LLX3</accession>
<dbReference type="FunFam" id="1.10.287.1080:FF:000001">
    <property type="entry name" value="Nucleoside triphosphate pyrophosphohydrolase"/>
    <property type="match status" value="1"/>
</dbReference>
<dbReference type="AlphaFoldDB" id="C9LLX3"/>
<dbReference type="PANTHER" id="PTHR30522">
    <property type="entry name" value="NUCLEOSIDE TRIPHOSPHATE PYROPHOSPHOHYDROLASE"/>
    <property type="match status" value="1"/>
</dbReference>
<dbReference type="NCBIfam" id="NF007113">
    <property type="entry name" value="PRK09562.1"/>
    <property type="match status" value="1"/>
</dbReference>
<dbReference type="GO" id="GO:0046047">
    <property type="term" value="P:TTP catabolic process"/>
    <property type="evidence" value="ECO:0007669"/>
    <property type="project" value="TreeGrafter"/>
</dbReference>
<proteinExistence type="predicted"/>
<dbReference type="HOGENOM" id="CLU_038356_2_1_9"/>
<dbReference type="InterPro" id="IPR048015">
    <property type="entry name" value="NTP-PPase_MazG-like_N"/>
</dbReference>
<keyword evidence="3" id="KW-1185">Reference proteome</keyword>
<dbReference type="Proteomes" id="UP000004736">
    <property type="component" value="Unassembled WGS sequence"/>
</dbReference>
<dbReference type="GO" id="GO:0046052">
    <property type="term" value="P:UTP catabolic process"/>
    <property type="evidence" value="ECO:0007669"/>
    <property type="project" value="TreeGrafter"/>
</dbReference>
<dbReference type="InterPro" id="IPR011551">
    <property type="entry name" value="NTP_PyrPHydrolase_MazG"/>
</dbReference>
<protein>
    <submittedName>
        <fullName evidence="2">MazG family protein</fullName>
    </submittedName>
</protein>
<dbReference type="OrthoDB" id="9808939at2"/>
<sequence length="362" mass="41950">MQDYVCLMRKLLENGILTEKDSFALVNAEEAEHISLPFYGTLIITGAEDEERQKCIFIRLMKICDETTPITTLMYNGKILKCTIKEFNNKIIFPVKAVILKSSEIIKKEMEKFTLKPIIDTMKTLREPGGCPWDRSQNHMTLRTYFLQEVYEVIDAIEENDILNLKEELGDVLLQVVFHARIAEENGEFSMQDVVDGIANKMVKRHPFVFEKMSKEDLFAVIKNWEKRKRKEKNRKYLLSGIPKCLPSLLLACIIQKKVSSVGIYDLTAFREDEKPLWMNATQREVQTGNRMGEESAGAYLFELARVMQEKGIDPELSLHSFCVNLMRRFSEFEDGIRGCGSFDALSQERLEELWREFNAKV</sequence>
<reference evidence="2" key="1">
    <citation type="submission" date="2009-09" db="EMBL/GenBank/DDBJ databases">
        <authorList>
            <person name="Weinstock G."/>
            <person name="Sodergren E."/>
            <person name="Clifton S."/>
            <person name="Fulton L."/>
            <person name="Fulton B."/>
            <person name="Courtney L."/>
            <person name="Fronick C."/>
            <person name="Harrison M."/>
            <person name="Strong C."/>
            <person name="Farmer C."/>
            <person name="Delahaunty K."/>
            <person name="Markovic C."/>
            <person name="Hall O."/>
            <person name="Minx P."/>
            <person name="Tomlinson C."/>
            <person name="Mitreva M."/>
            <person name="Nelson J."/>
            <person name="Hou S."/>
            <person name="Wollam A."/>
            <person name="Pepin K.H."/>
            <person name="Johnson M."/>
            <person name="Bhonagiri V."/>
            <person name="Nash W.E."/>
            <person name="Warren W."/>
            <person name="Chinwalla A."/>
            <person name="Mardis E.R."/>
            <person name="Wilson R.K."/>
        </authorList>
    </citation>
    <scope>NUCLEOTIDE SEQUENCE [LARGE SCALE GENOMIC DNA]</scope>
    <source>
        <strain evidence="2">DSM 15470</strain>
    </source>
</reference>
<dbReference type="InterPro" id="IPR004518">
    <property type="entry name" value="MazG-like_dom"/>
</dbReference>
<dbReference type="GO" id="GO:0047429">
    <property type="term" value="F:nucleoside triphosphate diphosphatase activity"/>
    <property type="evidence" value="ECO:0007669"/>
    <property type="project" value="TreeGrafter"/>
</dbReference>
<feature type="domain" description="NTP pyrophosphohydrolase MazG-like" evidence="1">
    <location>
        <begin position="137"/>
        <end position="210"/>
    </location>
</feature>
<comment type="caution">
    <text evidence="2">The sequence shown here is derived from an EMBL/GenBank/DDBJ whole genome shotgun (WGS) entry which is preliminary data.</text>
</comment>
<dbReference type="GO" id="GO:0046061">
    <property type="term" value="P:dATP catabolic process"/>
    <property type="evidence" value="ECO:0007669"/>
    <property type="project" value="TreeGrafter"/>
</dbReference>
<evidence type="ECO:0000313" key="3">
    <source>
        <dbReference type="Proteomes" id="UP000004736"/>
    </source>
</evidence>
<gene>
    <name evidence="2" type="ORF">GCWU000321_00504</name>
</gene>
<dbReference type="Pfam" id="PF03819">
    <property type="entry name" value="MazG"/>
    <property type="match status" value="1"/>
</dbReference>
<dbReference type="GO" id="GO:0046076">
    <property type="term" value="P:dTTP catabolic process"/>
    <property type="evidence" value="ECO:0007669"/>
    <property type="project" value="TreeGrafter"/>
</dbReference>
<dbReference type="GO" id="GO:0006203">
    <property type="term" value="P:dGTP catabolic process"/>
    <property type="evidence" value="ECO:0007669"/>
    <property type="project" value="TreeGrafter"/>
</dbReference>
<dbReference type="SUPFAM" id="SSF101386">
    <property type="entry name" value="all-alpha NTP pyrophosphatases"/>
    <property type="match status" value="1"/>
</dbReference>
<dbReference type="Gene3D" id="1.10.287.1080">
    <property type="entry name" value="MazG-like"/>
    <property type="match status" value="2"/>
</dbReference>
<dbReference type="PANTHER" id="PTHR30522:SF0">
    <property type="entry name" value="NUCLEOSIDE TRIPHOSPHATE PYROPHOSPHOHYDROLASE"/>
    <property type="match status" value="1"/>
</dbReference>
<evidence type="ECO:0000259" key="1">
    <source>
        <dbReference type="Pfam" id="PF03819"/>
    </source>
</evidence>
<dbReference type="GO" id="GO:0046081">
    <property type="term" value="P:dUTP catabolic process"/>
    <property type="evidence" value="ECO:0007669"/>
    <property type="project" value="TreeGrafter"/>
</dbReference>
<name>C9LLX3_9FIRM</name>
<dbReference type="EMBL" id="ACIM02000001">
    <property type="protein sequence ID" value="EEW96559.1"/>
    <property type="molecule type" value="Genomic_DNA"/>
</dbReference>
<dbReference type="NCBIfam" id="TIGR00444">
    <property type="entry name" value="mazG"/>
    <property type="match status" value="1"/>
</dbReference>
<evidence type="ECO:0000313" key="2">
    <source>
        <dbReference type="EMBL" id="EEW96559.1"/>
    </source>
</evidence>
<dbReference type="STRING" id="592028.GCWU000321_00504"/>
<dbReference type="eggNOG" id="COG3956">
    <property type="taxonomic scope" value="Bacteria"/>
</dbReference>
<dbReference type="GO" id="GO:0006950">
    <property type="term" value="P:response to stress"/>
    <property type="evidence" value="ECO:0007669"/>
    <property type="project" value="UniProtKB-ARBA"/>
</dbReference>
<organism evidence="2 3">
    <name type="scientific">Dialister invisus DSM 15470</name>
    <dbReference type="NCBI Taxonomy" id="592028"/>
    <lineage>
        <taxon>Bacteria</taxon>
        <taxon>Bacillati</taxon>
        <taxon>Bacillota</taxon>
        <taxon>Negativicutes</taxon>
        <taxon>Veillonellales</taxon>
        <taxon>Veillonellaceae</taxon>
        <taxon>Dialister</taxon>
    </lineage>
</organism>